<dbReference type="SUPFAM" id="SSF55785">
    <property type="entry name" value="PYP-like sensor domain (PAS domain)"/>
    <property type="match status" value="1"/>
</dbReference>
<dbReference type="InterPro" id="IPR013656">
    <property type="entry name" value="PAS_4"/>
</dbReference>
<dbReference type="EMBL" id="PUIA01000081">
    <property type="protein sequence ID" value="PQO25552.1"/>
    <property type="molecule type" value="Genomic_DNA"/>
</dbReference>
<organism evidence="5 6">
    <name type="scientific">Blastopirellula marina</name>
    <dbReference type="NCBI Taxonomy" id="124"/>
    <lineage>
        <taxon>Bacteria</taxon>
        <taxon>Pseudomonadati</taxon>
        <taxon>Planctomycetota</taxon>
        <taxon>Planctomycetia</taxon>
        <taxon>Pirellulales</taxon>
        <taxon>Pirellulaceae</taxon>
        <taxon>Blastopirellula</taxon>
    </lineage>
</organism>
<gene>
    <name evidence="5" type="ORF">C5Y96_24770</name>
</gene>
<dbReference type="InterPro" id="IPR009057">
    <property type="entry name" value="Homeodomain-like_sf"/>
</dbReference>
<proteinExistence type="predicted"/>
<dbReference type="InterPro" id="IPR050204">
    <property type="entry name" value="AraC_XylS_family_regulators"/>
</dbReference>
<name>A0A2S8F061_9BACT</name>
<dbReference type="InterPro" id="IPR018062">
    <property type="entry name" value="HTH_AraC-typ_CS"/>
</dbReference>
<evidence type="ECO:0000256" key="1">
    <source>
        <dbReference type="ARBA" id="ARBA00023015"/>
    </source>
</evidence>
<dbReference type="CDD" id="cd00130">
    <property type="entry name" value="PAS"/>
    <property type="match status" value="1"/>
</dbReference>
<dbReference type="GO" id="GO:0003700">
    <property type="term" value="F:DNA-binding transcription factor activity"/>
    <property type="evidence" value="ECO:0007669"/>
    <property type="project" value="InterPro"/>
</dbReference>
<dbReference type="InterPro" id="IPR000014">
    <property type="entry name" value="PAS"/>
</dbReference>
<keyword evidence="1" id="KW-0805">Transcription regulation</keyword>
<dbReference type="PANTHER" id="PTHR46796">
    <property type="entry name" value="HTH-TYPE TRANSCRIPTIONAL ACTIVATOR RHAS-RELATED"/>
    <property type="match status" value="1"/>
</dbReference>
<dbReference type="PRINTS" id="PR00032">
    <property type="entry name" value="HTHARAC"/>
</dbReference>
<dbReference type="PANTHER" id="PTHR46796:SF13">
    <property type="entry name" value="HTH-TYPE TRANSCRIPTIONAL ACTIVATOR RHAS"/>
    <property type="match status" value="1"/>
</dbReference>
<evidence type="ECO:0000259" key="4">
    <source>
        <dbReference type="PROSITE" id="PS01124"/>
    </source>
</evidence>
<reference evidence="5 6" key="1">
    <citation type="submission" date="2018-02" db="EMBL/GenBank/DDBJ databases">
        <title>Comparative genomes isolates from brazilian mangrove.</title>
        <authorList>
            <person name="Araujo J.E."/>
            <person name="Taketani R.G."/>
            <person name="Silva M.C.P."/>
            <person name="Loureco M.V."/>
            <person name="Andreote F.D."/>
        </authorList>
    </citation>
    <scope>NUCLEOTIDE SEQUENCE [LARGE SCALE GENOMIC DNA]</scope>
    <source>
        <strain evidence="5 6">HEX-2 MGV</strain>
    </source>
</reference>
<evidence type="ECO:0000256" key="3">
    <source>
        <dbReference type="ARBA" id="ARBA00023163"/>
    </source>
</evidence>
<keyword evidence="2" id="KW-0238">DNA-binding</keyword>
<evidence type="ECO:0000256" key="2">
    <source>
        <dbReference type="ARBA" id="ARBA00023125"/>
    </source>
</evidence>
<dbReference type="Pfam" id="PF08448">
    <property type="entry name" value="PAS_4"/>
    <property type="match status" value="1"/>
</dbReference>
<evidence type="ECO:0000313" key="6">
    <source>
        <dbReference type="Proteomes" id="UP000240009"/>
    </source>
</evidence>
<dbReference type="GO" id="GO:0043565">
    <property type="term" value="F:sequence-specific DNA binding"/>
    <property type="evidence" value="ECO:0007669"/>
    <property type="project" value="InterPro"/>
</dbReference>
<dbReference type="InterPro" id="IPR035965">
    <property type="entry name" value="PAS-like_dom_sf"/>
</dbReference>
<dbReference type="Gene3D" id="1.10.10.60">
    <property type="entry name" value="Homeodomain-like"/>
    <property type="match status" value="2"/>
</dbReference>
<feature type="domain" description="HTH araC/xylS-type" evidence="4">
    <location>
        <begin position="159"/>
        <end position="257"/>
    </location>
</feature>
<keyword evidence="3" id="KW-0804">Transcription</keyword>
<dbReference type="PROSITE" id="PS01124">
    <property type="entry name" value="HTH_ARAC_FAMILY_2"/>
    <property type="match status" value="1"/>
</dbReference>
<accession>A0A2S8F061</accession>
<dbReference type="NCBIfam" id="TIGR00229">
    <property type="entry name" value="sensory_box"/>
    <property type="match status" value="1"/>
</dbReference>
<dbReference type="Pfam" id="PF12833">
    <property type="entry name" value="HTH_18"/>
    <property type="match status" value="1"/>
</dbReference>
<dbReference type="SUPFAM" id="SSF46689">
    <property type="entry name" value="Homeodomain-like"/>
    <property type="match status" value="2"/>
</dbReference>
<sequence>MAKSTAGMPNKYKNEWEEHLDVLFAQAPTLALVEELFARLDEVNLCIKDLEGRYLSVNSAFLRSVPKLRREDVIGKTAFDIYPQALAVGYQQQDRQLLSRGQNLHDQLEMITNPDGSLGWYITSKVLAKNISQEVIAIIGMSRDLHAPTERDDRYNKLSLALRRMQTDFASPLRIQQLAEDSGLSVSQFERLMRSMIQITPSQYLIRQRVEAAAVMLRDSNKNIATVAMDCGFSDQPSFCKQFKRITGLSPLKYRKMTQDGK</sequence>
<dbReference type="PROSITE" id="PS00041">
    <property type="entry name" value="HTH_ARAC_FAMILY_1"/>
    <property type="match status" value="1"/>
</dbReference>
<protein>
    <submittedName>
        <fullName evidence="5">AraC family transcriptional regulator</fullName>
    </submittedName>
</protein>
<evidence type="ECO:0000313" key="5">
    <source>
        <dbReference type="EMBL" id="PQO25552.1"/>
    </source>
</evidence>
<dbReference type="InterPro" id="IPR020449">
    <property type="entry name" value="Tscrpt_reg_AraC-type_HTH"/>
</dbReference>
<dbReference type="InterPro" id="IPR018060">
    <property type="entry name" value="HTH_AraC"/>
</dbReference>
<dbReference type="Gene3D" id="3.30.450.20">
    <property type="entry name" value="PAS domain"/>
    <property type="match status" value="1"/>
</dbReference>
<dbReference type="SMART" id="SM00342">
    <property type="entry name" value="HTH_ARAC"/>
    <property type="match status" value="1"/>
</dbReference>
<dbReference type="AlphaFoldDB" id="A0A2S8F061"/>
<comment type="caution">
    <text evidence="5">The sequence shown here is derived from an EMBL/GenBank/DDBJ whole genome shotgun (WGS) entry which is preliminary data.</text>
</comment>
<dbReference type="Proteomes" id="UP000240009">
    <property type="component" value="Unassembled WGS sequence"/>
</dbReference>